<feature type="compositionally biased region" description="Basic and acidic residues" evidence="1">
    <location>
        <begin position="554"/>
        <end position="565"/>
    </location>
</feature>
<dbReference type="VEuPathDB" id="ToxoDB:EMWEY_00005060"/>
<name>U6M198_EIMMA</name>
<dbReference type="RefSeq" id="XP_013333513.1">
    <property type="nucleotide sequence ID" value="XM_013478059.1"/>
</dbReference>
<sequence>MHLTATSRNLWQPANGSEVFPQFRAARDYLESQEFAGTSSTVLRRHFSPPSFIPTEDPHRSDAFLRFREGSPLHFSKRYYSEGQSSRVGGNFHQCQARSSDLLGSPAVAASNFWESLSSDSGSSFSCSPLLHGSGGGVLSRWLAPTIPSDDGPQCPSTDLRKSPALGEYDGGIPSSSPEKEGFCLSNVSDSIDRSIDDSLQRLCDHTPLFRELASPACDLDDPTNDGNFIECPSNPTTEGWAAATAAAAFAAASLSHSRALRLGSPDADTKADLGAGVKLEPEDIDAFLRAKSKTDEVAARIRQKVAASREACVALRCSPPVSSKNLTRAPTATASVGHSKPSAHSHLLEKARIAKRSDKKNGSTLNTMSRNKRTNVMPNSRAHHTRKQGKAEGMPDEPMPTTKLIALGMKMQPQWPRPHDTQARPGTGSSHVGASGLPSGTFAGISATTQPSCNSFRLPEGTSVAAVRVSGPEEAPVVSYKSSLKRSLPVAAVTTHVKPLVQANNGDGTSWAPGELKLFLGDSTPQSDILKTFKHSKGYSNSAPMSPILSVARGKETGVDENKSSRRTGAPTPTPSTTITESPTLNVEPPHGGDKQIVKDQTQKKTPACTPHPAPKACTGVSGGMQLTTASTKPTDADLHPAALRHLARVICKGGWTRVTQQCTCLSPEVVRPKMSWIDFSTEWRSSRREKGCRGSDFAKFKDSRNLEMFD</sequence>
<gene>
    <name evidence="2" type="ORF">EMWEY_00005060</name>
</gene>
<dbReference type="Proteomes" id="UP000030763">
    <property type="component" value="Unassembled WGS sequence"/>
</dbReference>
<feature type="region of interest" description="Disordered" evidence="1">
    <location>
        <begin position="327"/>
        <end position="346"/>
    </location>
</feature>
<reference evidence="2" key="1">
    <citation type="submission" date="2013-10" db="EMBL/GenBank/DDBJ databases">
        <title>Genomic analysis of the causative agents of coccidiosis in chickens.</title>
        <authorList>
            <person name="Reid A.J."/>
            <person name="Blake D."/>
            <person name="Billington K."/>
            <person name="Browne H."/>
            <person name="Dunn M."/>
            <person name="Hung S."/>
            <person name="Kawahara F."/>
            <person name="Miranda-Saavedra D."/>
            <person name="Mourier T."/>
            <person name="Nagra H."/>
            <person name="Otto T.D."/>
            <person name="Rawlings N."/>
            <person name="Sanchez A."/>
            <person name="Sanders M."/>
            <person name="Subramaniam C."/>
            <person name="Tay Y."/>
            <person name="Dear P."/>
            <person name="Doerig C."/>
            <person name="Gruber A."/>
            <person name="Parkinson J."/>
            <person name="Shirley M."/>
            <person name="Wan K.L."/>
            <person name="Berriman M."/>
            <person name="Tomley F."/>
            <person name="Pain A."/>
        </authorList>
    </citation>
    <scope>NUCLEOTIDE SEQUENCE [LARGE SCALE GENOMIC DNA]</scope>
    <source>
        <strain evidence="2">Weybridge</strain>
    </source>
</reference>
<reference evidence="2" key="2">
    <citation type="submission" date="2013-10" db="EMBL/GenBank/DDBJ databases">
        <authorList>
            <person name="Aslett M."/>
        </authorList>
    </citation>
    <scope>NUCLEOTIDE SEQUENCE [LARGE SCALE GENOMIC DNA]</scope>
    <source>
        <strain evidence="2">Weybridge</strain>
    </source>
</reference>
<feature type="compositionally biased region" description="Polar residues" evidence="1">
    <location>
        <begin position="327"/>
        <end position="337"/>
    </location>
</feature>
<dbReference type="OrthoDB" id="349131at2759"/>
<feature type="region of interest" description="Disordered" evidence="1">
    <location>
        <begin position="537"/>
        <end position="622"/>
    </location>
</feature>
<feature type="compositionally biased region" description="Polar residues" evidence="1">
    <location>
        <begin position="363"/>
        <end position="379"/>
    </location>
</feature>
<protein>
    <submittedName>
        <fullName evidence="2">Uncharacterized protein</fullName>
    </submittedName>
</protein>
<feature type="region of interest" description="Disordered" evidence="1">
    <location>
        <begin position="414"/>
        <end position="438"/>
    </location>
</feature>
<accession>U6M198</accession>
<feature type="compositionally biased region" description="Basic and acidic residues" evidence="1">
    <location>
        <begin position="592"/>
        <end position="604"/>
    </location>
</feature>
<organism evidence="2 3">
    <name type="scientific">Eimeria maxima</name>
    <name type="common">Coccidian parasite</name>
    <dbReference type="NCBI Taxonomy" id="5804"/>
    <lineage>
        <taxon>Eukaryota</taxon>
        <taxon>Sar</taxon>
        <taxon>Alveolata</taxon>
        <taxon>Apicomplexa</taxon>
        <taxon>Conoidasida</taxon>
        <taxon>Coccidia</taxon>
        <taxon>Eucoccidiorida</taxon>
        <taxon>Eimeriorina</taxon>
        <taxon>Eimeriidae</taxon>
        <taxon>Eimeria</taxon>
    </lineage>
</organism>
<evidence type="ECO:0000313" key="2">
    <source>
        <dbReference type="EMBL" id="CDJ56863.1"/>
    </source>
</evidence>
<evidence type="ECO:0000256" key="1">
    <source>
        <dbReference type="SAM" id="MobiDB-lite"/>
    </source>
</evidence>
<dbReference type="GeneID" id="25334492"/>
<feature type="compositionally biased region" description="Low complexity" evidence="1">
    <location>
        <begin position="568"/>
        <end position="585"/>
    </location>
</feature>
<keyword evidence="3" id="KW-1185">Reference proteome</keyword>
<feature type="region of interest" description="Disordered" evidence="1">
    <location>
        <begin position="147"/>
        <end position="180"/>
    </location>
</feature>
<proteinExistence type="predicted"/>
<feature type="region of interest" description="Disordered" evidence="1">
    <location>
        <begin position="354"/>
        <end position="398"/>
    </location>
</feature>
<dbReference type="AlphaFoldDB" id="U6M198"/>
<dbReference type="EMBL" id="HG719156">
    <property type="protein sequence ID" value="CDJ56863.1"/>
    <property type="molecule type" value="Genomic_DNA"/>
</dbReference>
<evidence type="ECO:0000313" key="3">
    <source>
        <dbReference type="Proteomes" id="UP000030763"/>
    </source>
</evidence>